<dbReference type="HAMAP" id="MF_00983">
    <property type="entry name" value="PriA"/>
    <property type="match status" value="1"/>
</dbReference>
<dbReference type="GO" id="GO:0006302">
    <property type="term" value="P:double-strand break repair"/>
    <property type="evidence" value="ECO:0007669"/>
    <property type="project" value="InterPro"/>
</dbReference>
<keyword evidence="9 12" id="KW-0238">DNA-binding</keyword>
<evidence type="ECO:0000256" key="12">
    <source>
        <dbReference type="HAMAP-Rule" id="MF_00983"/>
    </source>
</evidence>
<dbReference type="GO" id="GO:0005524">
    <property type="term" value="F:ATP binding"/>
    <property type="evidence" value="ECO:0007669"/>
    <property type="project" value="UniProtKB-UniRule"/>
</dbReference>
<dbReference type="Pfam" id="PF18319">
    <property type="entry name" value="Zn_ribbon_PriA"/>
    <property type="match status" value="1"/>
</dbReference>
<comment type="catalytic activity">
    <reaction evidence="12">
        <text>Couples ATP hydrolysis with the unwinding of duplex DNA by translocating in the 3'-5' direction.</text>
        <dbReference type="EC" id="5.6.2.4"/>
    </reaction>
</comment>
<evidence type="ECO:0000256" key="5">
    <source>
        <dbReference type="ARBA" id="ARBA00022801"/>
    </source>
</evidence>
<dbReference type="STRING" id="927664.SAMN05421780_102135"/>
<keyword evidence="3 12" id="KW-0479">Metal-binding</keyword>
<feature type="binding site" evidence="12">
    <location>
        <position position="585"/>
    </location>
    <ligand>
        <name>Zn(2+)</name>
        <dbReference type="ChEBI" id="CHEBI:29105"/>
        <label>1</label>
    </ligand>
</feature>
<dbReference type="PROSITE" id="PS51194">
    <property type="entry name" value="HELICASE_CTER"/>
    <property type="match status" value="1"/>
</dbReference>
<keyword evidence="6 12" id="KW-0347">Helicase</keyword>
<feature type="binding site" evidence="12">
    <location>
        <position position="572"/>
    </location>
    <ligand>
        <name>Zn(2+)</name>
        <dbReference type="ChEBI" id="CHEBI:29105"/>
        <label>2</label>
    </ligand>
</feature>
<evidence type="ECO:0000256" key="10">
    <source>
        <dbReference type="ARBA" id="ARBA00023235"/>
    </source>
</evidence>
<dbReference type="NCBIfam" id="TIGR00595">
    <property type="entry name" value="priA"/>
    <property type="match status" value="1"/>
</dbReference>
<evidence type="ECO:0000259" key="13">
    <source>
        <dbReference type="PROSITE" id="PS51192"/>
    </source>
</evidence>
<dbReference type="EC" id="5.6.2.4" evidence="12"/>
<evidence type="ECO:0000256" key="8">
    <source>
        <dbReference type="ARBA" id="ARBA00022840"/>
    </source>
</evidence>
<evidence type="ECO:0000256" key="3">
    <source>
        <dbReference type="ARBA" id="ARBA00022723"/>
    </source>
</evidence>
<keyword evidence="7 12" id="KW-0862">Zinc</keyword>
<name>A0A1I1FCG8_9BACT</name>
<dbReference type="GO" id="GO:1990077">
    <property type="term" value="C:primosome complex"/>
    <property type="evidence" value="ECO:0007669"/>
    <property type="project" value="UniProtKB-UniRule"/>
</dbReference>
<comment type="function">
    <text evidence="12">Initiates the restart of stalled replication forks, which reloads the replicative helicase on sites other than the origin of replication. Recognizes and binds to abandoned replication forks and remodels them to uncover a helicase loading site. Promotes assembly of the primosome at these replication forks.</text>
</comment>
<dbReference type="GO" id="GO:0003677">
    <property type="term" value="F:DNA binding"/>
    <property type="evidence" value="ECO:0007669"/>
    <property type="project" value="UniProtKB-UniRule"/>
</dbReference>
<dbReference type="PROSITE" id="PS51192">
    <property type="entry name" value="HELICASE_ATP_BIND_1"/>
    <property type="match status" value="1"/>
</dbReference>
<feature type="domain" description="Helicase ATP-binding" evidence="13">
    <location>
        <begin position="315"/>
        <end position="482"/>
    </location>
</feature>
<feature type="binding site" evidence="12">
    <location>
        <position position="575"/>
    </location>
    <ligand>
        <name>Zn(2+)</name>
        <dbReference type="ChEBI" id="CHEBI:29105"/>
        <label>2</label>
    </ligand>
</feature>
<evidence type="ECO:0000256" key="7">
    <source>
        <dbReference type="ARBA" id="ARBA00022833"/>
    </source>
</evidence>
<dbReference type="InterPro" id="IPR014001">
    <property type="entry name" value="Helicase_ATP-bd"/>
</dbReference>
<feature type="domain" description="Helicase C-terminal" evidence="14">
    <location>
        <begin position="564"/>
        <end position="739"/>
    </location>
</feature>
<dbReference type="FunFam" id="3.40.1440.60:FF:000001">
    <property type="entry name" value="Primosomal protein N"/>
    <property type="match status" value="1"/>
</dbReference>
<reference evidence="15 16" key="1">
    <citation type="submission" date="2016-10" db="EMBL/GenBank/DDBJ databases">
        <authorList>
            <person name="de Groot N.N."/>
        </authorList>
    </citation>
    <scope>NUCLEOTIDE SEQUENCE [LARGE SCALE GENOMIC DNA]</scope>
    <source>
        <strain evidence="15 16">DSM 6793</strain>
    </source>
</reference>
<evidence type="ECO:0000256" key="4">
    <source>
        <dbReference type="ARBA" id="ARBA00022741"/>
    </source>
</evidence>
<comment type="subunit">
    <text evidence="12">Component of the replication restart primosome.</text>
</comment>
<feature type="binding site" evidence="12">
    <location>
        <position position="545"/>
    </location>
    <ligand>
        <name>Zn(2+)</name>
        <dbReference type="ChEBI" id="CHEBI:29105"/>
        <label>1</label>
    </ligand>
</feature>
<protein>
    <recommendedName>
        <fullName evidence="12">Replication restart protein PriA</fullName>
    </recommendedName>
    <alternativeName>
        <fullName evidence="12">ATP-dependent DNA helicase PriA</fullName>
        <ecNumber evidence="12">5.6.2.4</ecNumber>
    </alternativeName>
    <alternativeName>
        <fullName evidence="12">DNA 3'-5' helicase PriA</fullName>
    </alternativeName>
</protein>
<dbReference type="InterPro" id="IPR027417">
    <property type="entry name" value="P-loop_NTPase"/>
</dbReference>
<keyword evidence="1 12" id="KW-0639">Primosome</keyword>
<evidence type="ECO:0000256" key="1">
    <source>
        <dbReference type="ARBA" id="ARBA00022515"/>
    </source>
</evidence>
<dbReference type="SMART" id="SM00487">
    <property type="entry name" value="DEXDc"/>
    <property type="match status" value="1"/>
</dbReference>
<keyword evidence="4 12" id="KW-0547">Nucleotide-binding</keyword>
<dbReference type="InterPro" id="IPR042115">
    <property type="entry name" value="PriA_3primeBD_sf"/>
</dbReference>
<dbReference type="SUPFAM" id="SSF52540">
    <property type="entry name" value="P-loop containing nucleoside triphosphate hydrolases"/>
    <property type="match status" value="1"/>
</dbReference>
<dbReference type="InterPro" id="IPR011545">
    <property type="entry name" value="DEAD/DEAH_box_helicase_dom"/>
</dbReference>
<dbReference type="Gene3D" id="3.40.50.300">
    <property type="entry name" value="P-loop containing nucleotide triphosphate hydrolases"/>
    <property type="match status" value="2"/>
</dbReference>
<keyword evidence="8 12" id="KW-0067">ATP-binding</keyword>
<dbReference type="Gene3D" id="3.40.1440.60">
    <property type="entry name" value="PriA, 3(prime) DNA-binding domain"/>
    <property type="match status" value="1"/>
</dbReference>
<dbReference type="AlphaFoldDB" id="A0A1I1FCG8"/>
<gene>
    <name evidence="12" type="primary">priA</name>
    <name evidence="15" type="ORF">SAMN05421780_102135</name>
</gene>
<dbReference type="Pfam" id="PF00271">
    <property type="entry name" value="Helicase_C"/>
    <property type="match status" value="1"/>
</dbReference>
<organism evidence="15 16">
    <name type="scientific">Flexibacter flexilis DSM 6793</name>
    <dbReference type="NCBI Taxonomy" id="927664"/>
    <lineage>
        <taxon>Bacteria</taxon>
        <taxon>Pseudomonadati</taxon>
        <taxon>Bacteroidota</taxon>
        <taxon>Cytophagia</taxon>
        <taxon>Cytophagales</taxon>
        <taxon>Flexibacteraceae</taxon>
        <taxon>Flexibacter</taxon>
    </lineage>
</organism>
<dbReference type="SMART" id="SM00490">
    <property type="entry name" value="HELICc"/>
    <property type="match status" value="1"/>
</dbReference>
<accession>A0A1I1FCG8</accession>
<dbReference type="Pfam" id="PF00270">
    <property type="entry name" value="DEAD"/>
    <property type="match status" value="1"/>
</dbReference>
<keyword evidence="2 12" id="KW-0235">DNA replication</keyword>
<feature type="binding site" evidence="12">
    <location>
        <position position="588"/>
    </location>
    <ligand>
        <name>Zn(2+)</name>
        <dbReference type="ChEBI" id="CHEBI:29105"/>
        <label>1</label>
    </ligand>
</feature>
<comment type="cofactor">
    <cofactor evidence="12">
        <name>Zn(2+)</name>
        <dbReference type="ChEBI" id="CHEBI:29105"/>
    </cofactor>
    <text evidence="12">Binds 2 zinc ions per subunit.</text>
</comment>
<dbReference type="PANTHER" id="PTHR30580">
    <property type="entry name" value="PRIMOSOMAL PROTEIN N"/>
    <property type="match status" value="1"/>
</dbReference>
<feature type="binding site" evidence="12">
    <location>
        <position position="554"/>
    </location>
    <ligand>
        <name>Zn(2+)</name>
        <dbReference type="ChEBI" id="CHEBI:29105"/>
        <label>2</label>
    </ligand>
</feature>
<comment type="catalytic activity">
    <reaction evidence="11 12">
        <text>ATP + H2O = ADP + phosphate + H(+)</text>
        <dbReference type="Rhea" id="RHEA:13065"/>
        <dbReference type="ChEBI" id="CHEBI:15377"/>
        <dbReference type="ChEBI" id="CHEBI:15378"/>
        <dbReference type="ChEBI" id="CHEBI:30616"/>
        <dbReference type="ChEBI" id="CHEBI:43474"/>
        <dbReference type="ChEBI" id="CHEBI:456216"/>
        <dbReference type="EC" id="5.6.2.4"/>
    </reaction>
</comment>
<dbReference type="CDD" id="cd17929">
    <property type="entry name" value="DEXHc_priA"/>
    <property type="match status" value="1"/>
</dbReference>
<evidence type="ECO:0000313" key="16">
    <source>
        <dbReference type="Proteomes" id="UP000199514"/>
    </source>
</evidence>
<dbReference type="Pfam" id="PF18074">
    <property type="entry name" value="PriA_C"/>
    <property type="match status" value="1"/>
</dbReference>
<dbReference type="GO" id="GO:0043138">
    <property type="term" value="F:3'-5' DNA helicase activity"/>
    <property type="evidence" value="ECO:0007669"/>
    <property type="project" value="UniProtKB-EC"/>
</dbReference>
<keyword evidence="16" id="KW-1185">Reference proteome</keyword>
<dbReference type="GO" id="GO:0016887">
    <property type="term" value="F:ATP hydrolysis activity"/>
    <property type="evidence" value="ECO:0007669"/>
    <property type="project" value="RHEA"/>
</dbReference>
<evidence type="ECO:0000256" key="11">
    <source>
        <dbReference type="ARBA" id="ARBA00048988"/>
    </source>
</evidence>
<keyword evidence="5 12" id="KW-0378">Hydrolase</keyword>
<dbReference type="GO" id="GO:0006269">
    <property type="term" value="P:DNA replication, synthesis of primer"/>
    <property type="evidence" value="ECO:0007669"/>
    <property type="project" value="UniProtKB-KW"/>
</dbReference>
<feature type="binding site" evidence="12">
    <location>
        <position position="557"/>
    </location>
    <ligand>
        <name>Zn(2+)</name>
        <dbReference type="ChEBI" id="CHEBI:29105"/>
        <label>2</label>
    </ligand>
</feature>
<dbReference type="GO" id="GO:0008270">
    <property type="term" value="F:zinc ion binding"/>
    <property type="evidence" value="ECO:0007669"/>
    <property type="project" value="UniProtKB-UniRule"/>
</dbReference>
<comment type="similarity">
    <text evidence="12">Belongs to the helicase family. PriA subfamily.</text>
</comment>
<dbReference type="GO" id="GO:0006310">
    <property type="term" value="P:DNA recombination"/>
    <property type="evidence" value="ECO:0007669"/>
    <property type="project" value="InterPro"/>
</dbReference>
<evidence type="ECO:0000256" key="6">
    <source>
        <dbReference type="ARBA" id="ARBA00022806"/>
    </source>
</evidence>
<dbReference type="InterPro" id="IPR041222">
    <property type="entry name" value="PriA_3primeBD"/>
</dbReference>
<dbReference type="GO" id="GO:0006270">
    <property type="term" value="P:DNA replication initiation"/>
    <property type="evidence" value="ECO:0007669"/>
    <property type="project" value="TreeGrafter"/>
</dbReference>
<dbReference type="RefSeq" id="WP_091508282.1">
    <property type="nucleotide sequence ID" value="NZ_FOLE01000002.1"/>
</dbReference>
<evidence type="ECO:0000259" key="14">
    <source>
        <dbReference type="PROSITE" id="PS51194"/>
    </source>
</evidence>
<sequence>MSSIVFSNEIAPVSRQTFFVDVIMPVPLARLFTYRVPHELGDSVREGCRVIVPFGQRKIYTAVVARVHQTPPTAYQAKYLFECLDDAPSVLPSQIALWEWMASYYACTIGEVMQAALPAGLKISSESRLQLNPDFDIEEHIETLSDKELNLLRALQQNESLNYEEAAKILAVKHIYHILKTLIAKKAIILFEQLKDKYKPKIQRFLRLNPQFLADKEALQSLFEQLEKTPKQLNVLLQFLQLVPAHYKPETNEQGIAKKIFTEKNISQSSLQTLCKNGVFEEFEKQIPRFDFSENEEFEPITLTPLQLQTEQQIISHFEEKKIVLLRGITGSGKTEIYINLIQKILQNGQQVLFMLPEIALTAQMVLRLRKVFGEAMGIYHSRFSDNERVEVWREILSGRCRLVIGVRSSVFLPFQDLGLIIVDEEHESSYKQQDPAPRYHARDVAMILAQKQQAKTLLGSATPSVEAYFQAQTGRWGLVELLERYGDAQLPKIRFANMREEKRLKTLRENFSGTLLSALAHMKENEQQAILFQNRRGYAPALSCADCAQSPKCPYCDVSLTYHLSERLLRCHYCGHSETPPRECPACGSPKLQTVGFGTEKLEEQLLLLMPNLRVQRIDQDTTRQKNSLQQIIEDFEQYRADVLVGTQMVSKGLDFERVSLVGIFDIDRMLNFPDFRAHERTFQMGVQVSGRAGRREKQGEVIIQTNNPDQNTLQQIVRADYLAMYANEIAERQQFGYPPFTRLIKCTVRHQDNDYAAAAAQFMAEQLTAQLGKTRVLGAEPPLIERLRNQYLWVIMLKLEREGINHSAVKKYLSELIFALKNDKRYREADVVIDIDPL</sequence>
<dbReference type="InterPro" id="IPR040498">
    <property type="entry name" value="PriA_CRR"/>
</dbReference>
<evidence type="ECO:0000313" key="15">
    <source>
        <dbReference type="EMBL" id="SFB97065.1"/>
    </source>
</evidence>
<proteinExistence type="inferred from homology"/>
<dbReference type="EMBL" id="FOLE01000002">
    <property type="protein sequence ID" value="SFB97065.1"/>
    <property type="molecule type" value="Genomic_DNA"/>
</dbReference>
<dbReference type="OrthoDB" id="9759544at2"/>
<dbReference type="FunFam" id="3.40.50.300:FF:000489">
    <property type="entry name" value="Primosome assembly protein PriA"/>
    <property type="match status" value="1"/>
</dbReference>
<dbReference type="Pfam" id="PF17764">
    <property type="entry name" value="PriA_3primeBD"/>
    <property type="match status" value="1"/>
</dbReference>
<feature type="binding site" evidence="12">
    <location>
        <position position="548"/>
    </location>
    <ligand>
        <name>Zn(2+)</name>
        <dbReference type="ChEBI" id="CHEBI:29105"/>
        <label>1</label>
    </ligand>
</feature>
<dbReference type="InterPro" id="IPR005259">
    <property type="entry name" value="PriA"/>
</dbReference>
<evidence type="ECO:0000256" key="2">
    <source>
        <dbReference type="ARBA" id="ARBA00022705"/>
    </source>
</evidence>
<dbReference type="PANTHER" id="PTHR30580:SF0">
    <property type="entry name" value="PRIMOSOMAL PROTEIN N"/>
    <property type="match status" value="1"/>
</dbReference>
<dbReference type="Proteomes" id="UP000199514">
    <property type="component" value="Unassembled WGS sequence"/>
</dbReference>
<dbReference type="InterPro" id="IPR041236">
    <property type="entry name" value="PriA_C"/>
</dbReference>
<dbReference type="InterPro" id="IPR001650">
    <property type="entry name" value="Helicase_C-like"/>
</dbReference>
<keyword evidence="10 12" id="KW-0413">Isomerase</keyword>
<evidence type="ECO:0000256" key="9">
    <source>
        <dbReference type="ARBA" id="ARBA00023125"/>
    </source>
</evidence>